<dbReference type="EMBL" id="ASPP01018982">
    <property type="protein sequence ID" value="ETO15586.1"/>
    <property type="molecule type" value="Genomic_DNA"/>
</dbReference>
<name>X6MPI0_RETFI</name>
<comment type="caution">
    <text evidence="2">The sequence shown here is derived from an EMBL/GenBank/DDBJ whole genome shotgun (WGS) entry which is preliminary data.</text>
</comment>
<gene>
    <name evidence="2" type="ORF">RFI_21778</name>
</gene>
<protein>
    <recommendedName>
        <fullName evidence="4">Viral A-type inclusion protein</fullName>
    </recommendedName>
</protein>
<keyword evidence="3" id="KW-1185">Reference proteome</keyword>
<accession>X6MPI0</accession>
<keyword evidence="1" id="KW-0175">Coiled coil</keyword>
<evidence type="ECO:0008006" key="4">
    <source>
        <dbReference type="Google" id="ProtNLM"/>
    </source>
</evidence>
<organism evidence="2 3">
    <name type="scientific">Reticulomyxa filosa</name>
    <dbReference type="NCBI Taxonomy" id="46433"/>
    <lineage>
        <taxon>Eukaryota</taxon>
        <taxon>Sar</taxon>
        <taxon>Rhizaria</taxon>
        <taxon>Retaria</taxon>
        <taxon>Foraminifera</taxon>
        <taxon>Monothalamids</taxon>
        <taxon>Reticulomyxidae</taxon>
        <taxon>Reticulomyxa</taxon>
    </lineage>
</organism>
<evidence type="ECO:0000313" key="3">
    <source>
        <dbReference type="Proteomes" id="UP000023152"/>
    </source>
</evidence>
<evidence type="ECO:0000256" key="1">
    <source>
        <dbReference type="SAM" id="Coils"/>
    </source>
</evidence>
<proteinExistence type="predicted"/>
<evidence type="ECO:0000313" key="2">
    <source>
        <dbReference type="EMBL" id="ETO15586.1"/>
    </source>
</evidence>
<sequence length="232" mass="27392">MYIDEKCGFDRNNHKNTASNQRLWVQPLERECLKGFTVLKLTLGSDEENLFVGYIQAKFDLFDHFEVDIEDTSNNTRNDINKAICKLCGLSKHPCTNCKHKHNLKKHKCVFVDETMQAILFFNILKKKTPKKTMNIKIEIKQRDNKDQQQKNVIVKLWKEKVQQKEKLTEQLTKNRNFTTEKNRNISNQKKQNEIDSLKAEIAELRSTINEFSLNLMWKMPSQTNNKEESIK</sequence>
<reference evidence="2 3" key="1">
    <citation type="journal article" date="2013" name="Curr. Biol.">
        <title>The Genome of the Foraminiferan Reticulomyxa filosa.</title>
        <authorList>
            <person name="Glockner G."/>
            <person name="Hulsmann N."/>
            <person name="Schleicher M."/>
            <person name="Noegel A.A."/>
            <person name="Eichinger L."/>
            <person name="Gallinger C."/>
            <person name="Pawlowski J."/>
            <person name="Sierra R."/>
            <person name="Euteneuer U."/>
            <person name="Pillet L."/>
            <person name="Moustafa A."/>
            <person name="Platzer M."/>
            <person name="Groth M."/>
            <person name="Szafranski K."/>
            <person name="Schliwa M."/>
        </authorList>
    </citation>
    <scope>NUCLEOTIDE SEQUENCE [LARGE SCALE GENOMIC DNA]</scope>
</reference>
<feature type="coiled-coil region" evidence="1">
    <location>
        <begin position="155"/>
        <end position="215"/>
    </location>
</feature>
<dbReference type="Proteomes" id="UP000023152">
    <property type="component" value="Unassembled WGS sequence"/>
</dbReference>
<dbReference type="AlphaFoldDB" id="X6MPI0"/>